<evidence type="ECO:0000313" key="4">
    <source>
        <dbReference type="Proteomes" id="UP000544872"/>
    </source>
</evidence>
<dbReference type="Proteomes" id="UP000544872">
    <property type="component" value="Unassembled WGS sequence"/>
</dbReference>
<proteinExistence type="predicted"/>
<dbReference type="SUPFAM" id="SSF53335">
    <property type="entry name" value="S-adenosyl-L-methionine-dependent methyltransferases"/>
    <property type="match status" value="1"/>
</dbReference>
<accession>A0A7W9ZGN3</accession>
<gene>
    <name evidence="3" type="ORF">FHS48_001117</name>
</gene>
<name>A0A7W9ZGN3_NOVIT</name>
<dbReference type="AlphaFoldDB" id="A0A7W9ZGN3"/>
<dbReference type="EC" id="2.1.1.171" evidence="3"/>
<evidence type="ECO:0000256" key="1">
    <source>
        <dbReference type="ARBA" id="ARBA00022603"/>
    </source>
</evidence>
<dbReference type="PANTHER" id="PTHR43542">
    <property type="entry name" value="METHYLTRANSFERASE"/>
    <property type="match status" value="1"/>
</dbReference>
<dbReference type="Pfam" id="PF03602">
    <property type="entry name" value="Cons_hypoth95"/>
    <property type="match status" value="1"/>
</dbReference>
<dbReference type="PIRSF" id="PIRSF004553">
    <property type="entry name" value="CHP00095"/>
    <property type="match status" value="1"/>
</dbReference>
<keyword evidence="1 3" id="KW-0489">Methyltransferase</keyword>
<dbReference type="EMBL" id="JACIIX010000003">
    <property type="protein sequence ID" value="MBB6209709.1"/>
    <property type="molecule type" value="Genomic_DNA"/>
</dbReference>
<dbReference type="InterPro" id="IPR029063">
    <property type="entry name" value="SAM-dependent_MTases_sf"/>
</dbReference>
<dbReference type="InterPro" id="IPR004398">
    <property type="entry name" value="RNA_MeTrfase_RsmD"/>
</dbReference>
<evidence type="ECO:0000256" key="2">
    <source>
        <dbReference type="ARBA" id="ARBA00022679"/>
    </source>
</evidence>
<reference evidence="3 4" key="1">
    <citation type="submission" date="2020-08" db="EMBL/GenBank/DDBJ databases">
        <title>Genomic Encyclopedia of Type Strains, Phase IV (KMG-IV): sequencing the most valuable type-strain genomes for metagenomic binning, comparative biology and taxonomic classification.</title>
        <authorList>
            <person name="Goeker M."/>
        </authorList>
    </citation>
    <scope>NUCLEOTIDE SEQUENCE [LARGE SCALE GENOMIC DNA]</scope>
    <source>
        <strain evidence="3 4">DSM 11590</strain>
    </source>
</reference>
<comment type="caution">
    <text evidence="3">The sequence shown here is derived from an EMBL/GenBank/DDBJ whole genome shotgun (WGS) entry which is preliminary data.</text>
</comment>
<organism evidence="3 4">
    <name type="scientific">Novispirillum itersonii</name>
    <name type="common">Aquaspirillum itersonii</name>
    <dbReference type="NCBI Taxonomy" id="189"/>
    <lineage>
        <taxon>Bacteria</taxon>
        <taxon>Pseudomonadati</taxon>
        <taxon>Pseudomonadota</taxon>
        <taxon>Alphaproteobacteria</taxon>
        <taxon>Rhodospirillales</taxon>
        <taxon>Novispirillaceae</taxon>
        <taxon>Novispirillum</taxon>
    </lineage>
</organism>
<evidence type="ECO:0000313" key="3">
    <source>
        <dbReference type="EMBL" id="MBB6209709.1"/>
    </source>
</evidence>
<keyword evidence="2 3" id="KW-0808">Transferase</keyword>
<dbReference type="NCBIfam" id="TIGR00095">
    <property type="entry name" value="16S rRNA (guanine(966)-N(2))-methyltransferase RsmD"/>
    <property type="match status" value="1"/>
</dbReference>
<dbReference type="Gene3D" id="3.40.50.150">
    <property type="entry name" value="Vaccinia Virus protein VP39"/>
    <property type="match status" value="1"/>
</dbReference>
<protein>
    <submittedName>
        <fullName evidence="3">16S rRNA (Guanine966-N2)-methyltransferase</fullName>
        <ecNumber evidence="3">2.1.1.171</ecNumber>
    </submittedName>
</protein>
<dbReference type="GO" id="GO:0052913">
    <property type="term" value="F:16S rRNA (guanine(966)-N(2))-methyltransferase activity"/>
    <property type="evidence" value="ECO:0007669"/>
    <property type="project" value="UniProtKB-EC"/>
</dbReference>
<dbReference type="CDD" id="cd02440">
    <property type="entry name" value="AdoMet_MTases"/>
    <property type="match status" value="1"/>
</dbReference>
<sequence length="194" mass="20760">MRIVGGRFRGKLLTAPEGRDEVRPTSDRAREAVFNVLLHRFQGRNGFMLSESRVLDVFAGTGALGLEALSRGARHVTFLERGPQALQALKANIRSMRADAECAVIAGDALKPPQARQPVSLVFLDPPYAQPLCSPVLTALAEKGWLAPGAVAVAETARDAEAVVPPGFTVVDTRDYGKARVTFLVWQGSGISPA</sequence>
<dbReference type="PANTHER" id="PTHR43542:SF1">
    <property type="entry name" value="METHYLTRANSFERASE"/>
    <property type="match status" value="1"/>
</dbReference>
<keyword evidence="4" id="KW-1185">Reference proteome</keyword>
<dbReference type="RefSeq" id="WP_184262209.1">
    <property type="nucleotide sequence ID" value="NZ_JACIIX010000003.1"/>
</dbReference>